<dbReference type="EMBL" id="MQWD01000001">
    <property type="protein sequence ID" value="PAP76261.1"/>
    <property type="molecule type" value="Genomic_DNA"/>
</dbReference>
<feature type="compositionally biased region" description="Basic and acidic residues" evidence="1">
    <location>
        <begin position="156"/>
        <end position="165"/>
    </location>
</feature>
<proteinExistence type="predicted"/>
<feature type="signal peptide" evidence="2">
    <location>
        <begin position="1"/>
        <end position="19"/>
    </location>
</feature>
<dbReference type="RefSeq" id="WP_095509909.1">
    <property type="nucleotide sequence ID" value="NZ_MQWD01000001.1"/>
</dbReference>
<feature type="region of interest" description="Disordered" evidence="1">
    <location>
        <begin position="145"/>
        <end position="165"/>
    </location>
</feature>
<accession>A0A271IYC9</accession>
<keyword evidence="4" id="KW-1185">Reference proteome</keyword>
<sequence length="185" mass="19955">MRRSLLTALLSVAGLSALAACGSPDPDENVAEEVERETSDLHFDLDDVDLSSRLPGTPIDAVSTRDGEIELGVTDSVLYTRLSPELRARIQSEMADETGDESGLGRTIAQAVTGAVAQGLAMAVSVPLDEVRDVRYEDGRLVIEMEDGGESPFDGSRNDDEPMLEQFDREAGERLAEAFDKARGR</sequence>
<evidence type="ECO:0000313" key="4">
    <source>
        <dbReference type="Proteomes" id="UP000216339"/>
    </source>
</evidence>
<organism evidence="3 4">
    <name type="scientific">Rubrivirga marina</name>
    <dbReference type="NCBI Taxonomy" id="1196024"/>
    <lineage>
        <taxon>Bacteria</taxon>
        <taxon>Pseudomonadati</taxon>
        <taxon>Rhodothermota</taxon>
        <taxon>Rhodothermia</taxon>
        <taxon>Rhodothermales</taxon>
        <taxon>Rubricoccaceae</taxon>
        <taxon>Rubrivirga</taxon>
    </lineage>
</organism>
<comment type="caution">
    <text evidence="3">The sequence shown here is derived from an EMBL/GenBank/DDBJ whole genome shotgun (WGS) entry which is preliminary data.</text>
</comment>
<protein>
    <recommendedName>
        <fullName evidence="5">DUF4410 domain-containing protein</fullName>
    </recommendedName>
</protein>
<reference evidence="3 4" key="1">
    <citation type="submission" date="2016-11" db="EMBL/GenBank/DDBJ databases">
        <title>Study of marine rhodopsin-containing bacteria.</title>
        <authorList>
            <person name="Yoshizawa S."/>
            <person name="Kumagai Y."/>
            <person name="Kogure K."/>
        </authorList>
    </citation>
    <scope>NUCLEOTIDE SEQUENCE [LARGE SCALE GENOMIC DNA]</scope>
    <source>
        <strain evidence="3 4">SAORIC-28</strain>
    </source>
</reference>
<dbReference type="Proteomes" id="UP000216339">
    <property type="component" value="Unassembled WGS sequence"/>
</dbReference>
<feature type="chain" id="PRO_5012131196" description="DUF4410 domain-containing protein" evidence="2">
    <location>
        <begin position="20"/>
        <end position="185"/>
    </location>
</feature>
<evidence type="ECO:0008006" key="5">
    <source>
        <dbReference type="Google" id="ProtNLM"/>
    </source>
</evidence>
<name>A0A271IYC9_9BACT</name>
<dbReference type="OrthoDB" id="9841862at2"/>
<keyword evidence="2" id="KW-0732">Signal</keyword>
<dbReference type="AlphaFoldDB" id="A0A271IYC9"/>
<gene>
    <name evidence="3" type="ORF">BSZ37_07285</name>
</gene>
<evidence type="ECO:0000313" key="3">
    <source>
        <dbReference type="EMBL" id="PAP76261.1"/>
    </source>
</evidence>
<evidence type="ECO:0000256" key="1">
    <source>
        <dbReference type="SAM" id="MobiDB-lite"/>
    </source>
</evidence>
<evidence type="ECO:0000256" key="2">
    <source>
        <dbReference type="SAM" id="SignalP"/>
    </source>
</evidence>
<dbReference type="PROSITE" id="PS51257">
    <property type="entry name" value="PROKAR_LIPOPROTEIN"/>
    <property type="match status" value="1"/>
</dbReference>